<dbReference type="PIRSF" id="PIRSF000445">
    <property type="entry name" value="4pyrrol_synth_GluRdtase"/>
    <property type="match status" value="1"/>
</dbReference>
<dbReference type="PANTHER" id="PTHR43013">
    <property type="entry name" value="GLUTAMYL-TRNA REDUCTASE"/>
    <property type="match status" value="1"/>
</dbReference>
<evidence type="ECO:0000259" key="9">
    <source>
        <dbReference type="Pfam" id="PF01488"/>
    </source>
</evidence>
<dbReference type="InterPro" id="IPR018214">
    <property type="entry name" value="GluRdtase_CS"/>
</dbReference>
<feature type="domain" description="Tetrapyrrole biosynthesis glutamyl-tRNA reductase dimerisation" evidence="8">
    <location>
        <begin position="318"/>
        <end position="415"/>
    </location>
</feature>
<dbReference type="InterPro" id="IPR000343">
    <property type="entry name" value="4pyrrol_synth_GluRdtase"/>
</dbReference>
<dbReference type="InterPro" id="IPR006151">
    <property type="entry name" value="Shikm_DH/Glu-tRNA_Rdtase"/>
</dbReference>
<name>A0A381VRQ8_9ZZZZ</name>
<evidence type="ECO:0000256" key="6">
    <source>
        <dbReference type="ARBA" id="ARBA00023244"/>
    </source>
</evidence>
<dbReference type="SUPFAM" id="SSF69075">
    <property type="entry name" value="Glutamyl tRNA-reductase dimerization domain"/>
    <property type="match status" value="1"/>
</dbReference>
<organism evidence="11">
    <name type="scientific">marine metagenome</name>
    <dbReference type="NCBI Taxonomy" id="408172"/>
    <lineage>
        <taxon>unclassified sequences</taxon>
        <taxon>metagenomes</taxon>
        <taxon>ecological metagenomes</taxon>
    </lineage>
</organism>
<dbReference type="Pfam" id="PF05201">
    <property type="entry name" value="GlutR_N"/>
    <property type="match status" value="1"/>
</dbReference>
<dbReference type="GO" id="GO:0019353">
    <property type="term" value="P:protoporphyrinogen IX biosynthetic process from glutamate"/>
    <property type="evidence" value="ECO:0007669"/>
    <property type="project" value="TreeGrafter"/>
</dbReference>
<evidence type="ECO:0000313" key="11">
    <source>
        <dbReference type="EMBL" id="SVA42986.1"/>
    </source>
</evidence>
<comment type="catalytic activity">
    <reaction evidence="7">
        <text>(S)-4-amino-5-oxopentanoate + tRNA(Glu) + NADP(+) = L-glutamyl-tRNA(Glu) + NADPH + H(+)</text>
        <dbReference type="Rhea" id="RHEA:12344"/>
        <dbReference type="Rhea" id="RHEA-COMP:9663"/>
        <dbReference type="Rhea" id="RHEA-COMP:9680"/>
        <dbReference type="ChEBI" id="CHEBI:15378"/>
        <dbReference type="ChEBI" id="CHEBI:57501"/>
        <dbReference type="ChEBI" id="CHEBI:57783"/>
        <dbReference type="ChEBI" id="CHEBI:58349"/>
        <dbReference type="ChEBI" id="CHEBI:78442"/>
        <dbReference type="ChEBI" id="CHEBI:78520"/>
        <dbReference type="EC" id="1.2.1.70"/>
    </reaction>
</comment>
<dbReference type="CDD" id="cd05213">
    <property type="entry name" value="NAD_bind_Glutamyl_tRNA_reduct"/>
    <property type="match status" value="1"/>
</dbReference>
<evidence type="ECO:0000256" key="5">
    <source>
        <dbReference type="ARBA" id="ARBA00023002"/>
    </source>
</evidence>
<keyword evidence="4" id="KW-0521">NADP</keyword>
<proteinExistence type="inferred from homology"/>
<dbReference type="Pfam" id="PF00745">
    <property type="entry name" value="GlutR_dimer"/>
    <property type="match status" value="1"/>
</dbReference>
<dbReference type="InterPro" id="IPR036291">
    <property type="entry name" value="NAD(P)-bd_dom_sf"/>
</dbReference>
<dbReference type="InterPro" id="IPR036453">
    <property type="entry name" value="GluRdtase_dimer_dom_sf"/>
</dbReference>
<dbReference type="SUPFAM" id="SSF51735">
    <property type="entry name" value="NAD(P)-binding Rossmann-fold domains"/>
    <property type="match status" value="1"/>
</dbReference>
<feature type="domain" description="Glutamyl-tRNA reductase N-terminal" evidence="10">
    <location>
        <begin position="7"/>
        <end position="154"/>
    </location>
</feature>
<protein>
    <recommendedName>
        <fullName evidence="3">glutamyl-tRNA reductase</fullName>
        <ecNumber evidence="3">1.2.1.70</ecNumber>
    </recommendedName>
</protein>
<dbReference type="InterPro" id="IPR036343">
    <property type="entry name" value="GluRdtase_N_sf"/>
</dbReference>
<dbReference type="Gene3D" id="3.40.50.720">
    <property type="entry name" value="NAD(P)-binding Rossmann-like Domain"/>
    <property type="match status" value="1"/>
</dbReference>
<dbReference type="InterPro" id="IPR015895">
    <property type="entry name" value="4pyrrol_synth_GluRdtase_N"/>
</dbReference>
<dbReference type="SUPFAM" id="SSF69742">
    <property type="entry name" value="Glutamyl tRNA-reductase catalytic, N-terminal domain"/>
    <property type="match status" value="1"/>
</dbReference>
<keyword evidence="5" id="KW-0560">Oxidoreductase</keyword>
<dbReference type="AlphaFoldDB" id="A0A381VRQ8"/>
<dbReference type="PANTHER" id="PTHR43013:SF1">
    <property type="entry name" value="GLUTAMYL-TRNA REDUCTASE"/>
    <property type="match status" value="1"/>
</dbReference>
<dbReference type="PROSITE" id="PS00747">
    <property type="entry name" value="GLUTR"/>
    <property type="match status" value="1"/>
</dbReference>
<keyword evidence="6" id="KW-0627">Porphyrin biosynthesis</keyword>
<sequence length="417" mass="45775">MNLLTFGLNHRTAPVALREKAAFTPDQLPEAVRSLVSGSDVSEAAILSTCNRTEIYCRQNGSEPNQVFDWLCDYGQLAADDLGSSTYSLPGAQAVEHAFRVASGLDSMVLGEPQILGQMKSAFTTAHQAGTTGKILNRLFQHTFSVAKQVRSETAVGVNAVSVAFAAVDLTRRIFTSLSDQTVLLIGAGETIELVARYLKENGVKHIIVANRSIERARILADQVTSEAVSLAEIPSRLHQADIVVASTASTLPILGKGTVERAIKARRHKPMFMIDLAVPRDIEPEIAALRDVFLYTVDDLQEIVEKNIASRREAAEEAGKIIDLQVIRFMRWLQSLDSVPTICAFRDQIDTIQRTELTQARRRIANGTDPDQVLQELARNLSRKFAHAPSQALKQANDDGNTALAEATRRLFKLSF</sequence>
<comment type="similarity">
    <text evidence="2">Belongs to the glutamyl-tRNA reductase family.</text>
</comment>
<evidence type="ECO:0000256" key="7">
    <source>
        <dbReference type="ARBA" id="ARBA00047464"/>
    </source>
</evidence>
<dbReference type="UniPathway" id="UPA00251">
    <property type="reaction ID" value="UER00316"/>
</dbReference>
<dbReference type="EMBL" id="UINC01009591">
    <property type="protein sequence ID" value="SVA42986.1"/>
    <property type="molecule type" value="Genomic_DNA"/>
</dbReference>
<reference evidence="11" key="1">
    <citation type="submission" date="2018-05" db="EMBL/GenBank/DDBJ databases">
        <authorList>
            <person name="Lanie J.A."/>
            <person name="Ng W.-L."/>
            <person name="Kazmierczak K.M."/>
            <person name="Andrzejewski T.M."/>
            <person name="Davidsen T.M."/>
            <person name="Wayne K.J."/>
            <person name="Tettelin H."/>
            <person name="Glass J.I."/>
            <person name="Rusch D."/>
            <person name="Podicherti R."/>
            <person name="Tsui H.-C.T."/>
            <person name="Winkler M.E."/>
        </authorList>
    </citation>
    <scope>NUCLEOTIDE SEQUENCE</scope>
</reference>
<dbReference type="GO" id="GO:0050661">
    <property type="term" value="F:NADP binding"/>
    <property type="evidence" value="ECO:0007669"/>
    <property type="project" value="InterPro"/>
</dbReference>
<evidence type="ECO:0000259" key="8">
    <source>
        <dbReference type="Pfam" id="PF00745"/>
    </source>
</evidence>
<evidence type="ECO:0000256" key="2">
    <source>
        <dbReference type="ARBA" id="ARBA00005916"/>
    </source>
</evidence>
<evidence type="ECO:0000256" key="4">
    <source>
        <dbReference type="ARBA" id="ARBA00022857"/>
    </source>
</evidence>
<comment type="pathway">
    <text evidence="1">Porphyrin-containing compound metabolism; protoporphyrin-IX biosynthesis; 5-aminolevulinate from L-glutamyl-tRNA(Glu): step 1/2.</text>
</comment>
<accession>A0A381VRQ8</accession>
<dbReference type="FunFam" id="3.30.460.30:FF:000001">
    <property type="entry name" value="Glutamyl-tRNA reductase"/>
    <property type="match status" value="1"/>
</dbReference>
<dbReference type="InterPro" id="IPR015896">
    <property type="entry name" value="4pyrrol_synth_GluRdtase_dimer"/>
</dbReference>
<dbReference type="FunFam" id="3.40.50.720:FF:000031">
    <property type="entry name" value="Glutamyl-tRNA reductase"/>
    <property type="match status" value="1"/>
</dbReference>
<dbReference type="Pfam" id="PF01488">
    <property type="entry name" value="Shikimate_DH"/>
    <property type="match status" value="1"/>
</dbReference>
<dbReference type="NCBIfam" id="TIGR01035">
    <property type="entry name" value="hemA"/>
    <property type="match status" value="1"/>
</dbReference>
<dbReference type="EC" id="1.2.1.70" evidence="3"/>
<feature type="domain" description="Quinate/shikimate 5-dehydrogenase/glutamyl-tRNA reductase" evidence="9">
    <location>
        <begin position="170"/>
        <end position="304"/>
    </location>
</feature>
<evidence type="ECO:0000259" key="10">
    <source>
        <dbReference type="Pfam" id="PF05201"/>
    </source>
</evidence>
<dbReference type="HAMAP" id="MF_00087">
    <property type="entry name" value="Glu_tRNA_reductase"/>
    <property type="match status" value="1"/>
</dbReference>
<dbReference type="GO" id="GO:0008883">
    <property type="term" value="F:glutamyl-tRNA reductase activity"/>
    <property type="evidence" value="ECO:0007669"/>
    <property type="project" value="UniProtKB-EC"/>
</dbReference>
<evidence type="ECO:0000256" key="3">
    <source>
        <dbReference type="ARBA" id="ARBA00012970"/>
    </source>
</evidence>
<evidence type="ECO:0000256" key="1">
    <source>
        <dbReference type="ARBA" id="ARBA00005059"/>
    </source>
</evidence>
<dbReference type="Gene3D" id="3.30.460.30">
    <property type="entry name" value="Glutamyl-tRNA reductase, N-terminal domain"/>
    <property type="match status" value="1"/>
</dbReference>
<gene>
    <name evidence="11" type="ORF">METZ01_LOCUS95840</name>
</gene>